<gene>
    <name evidence="1" type="ORF">LMG27177_06922</name>
</gene>
<organism evidence="1 2">
    <name type="scientific">Paraburkholderia fynbosensis</name>
    <dbReference type="NCBI Taxonomy" id="1200993"/>
    <lineage>
        <taxon>Bacteria</taxon>
        <taxon>Pseudomonadati</taxon>
        <taxon>Pseudomonadota</taxon>
        <taxon>Betaproteobacteria</taxon>
        <taxon>Burkholderiales</taxon>
        <taxon>Burkholderiaceae</taxon>
        <taxon>Paraburkholderia</taxon>
    </lineage>
</organism>
<protein>
    <submittedName>
        <fullName evidence="1">Uncharacterized protein</fullName>
    </submittedName>
</protein>
<dbReference type="RefSeq" id="WP_175165937.1">
    <property type="nucleotide sequence ID" value="NZ_CADIKI010000031.1"/>
</dbReference>
<keyword evidence="2" id="KW-1185">Reference proteome</keyword>
<evidence type="ECO:0000313" key="1">
    <source>
        <dbReference type="EMBL" id="CAB3809815.1"/>
    </source>
</evidence>
<proteinExistence type="predicted"/>
<dbReference type="EMBL" id="CADIKI010000031">
    <property type="protein sequence ID" value="CAB3809815.1"/>
    <property type="molecule type" value="Genomic_DNA"/>
</dbReference>
<sequence length="138" mass="16149">MEREYRLELGRDDFVKALRLLCTKDERDDGYLCFSFEDGRLTLTRMFNGSPRRVDVSVIIPATGWWPLAADSLWPDVAKYRRMRRHDDEFEDSFFVRFADQRLPIREMPIAFGRVVRGQIAMDFSAARAAGLREMVHG</sequence>
<name>A0A6J5GZE4_9BURK</name>
<reference evidence="1 2" key="1">
    <citation type="submission" date="2020-04" db="EMBL/GenBank/DDBJ databases">
        <authorList>
            <person name="De Canck E."/>
        </authorList>
    </citation>
    <scope>NUCLEOTIDE SEQUENCE [LARGE SCALE GENOMIC DNA]</scope>
    <source>
        <strain evidence="1 2">LMG 27177</strain>
    </source>
</reference>
<accession>A0A6J5GZE4</accession>
<dbReference type="AlphaFoldDB" id="A0A6J5GZE4"/>
<dbReference type="Proteomes" id="UP000494252">
    <property type="component" value="Unassembled WGS sequence"/>
</dbReference>
<evidence type="ECO:0000313" key="2">
    <source>
        <dbReference type="Proteomes" id="UP000494252"/>
    </source>
</evidence>